<organism evidence="3 4">
    <name type="scientific">Moniliophthora roreri</name>
    <name type="common">Frosty pod rot fungus</name>
    <name type="synonym">Monilia roreri</name>
    <dbReference type="NCBI Taxonomy" id="221103"/>
    <lineage>
        <taxon>Eukaryota</taxon>
        <taxon>Fungi</taxon>
        <taxon>Dikarya</taxon>
        <taxon>Basidiomycota</taxon>
        <taxon>Agaricomycotina</taxon>
        <taxon>Agaricomycetes</taxon>
        <taxon>Agaricomycetidae</taxon>
        <taxon>Agaricales</taxon>
        <taxon>Marasmiineae</taxon>
        <taxon>Marasmiaceae</taxon>
        <taxon>Moniliophthora</taxon>
    </lineage>
</organism>
<dbReference type="AlphaFoldDB" id="A0A0W0FJC5"/>
<proteinExistence type="predicted"/>
<evidence type="ECO:0000313" key="4">
    <source>
        <dbReference type="Proteomes" id="UP000054988"/>
    </source>
</evidence>
<feature type="region of interest" description="Disordered" evidence="1">
    <location>
        <begin position="1"/>
        <end position="22"/>
    </location>
</feature>
<keyword evidence="2" id="KW-0472">Membrane</keyword>
<feature type="compositionally biased region" description="Basic and acidic residues" evidence="1">
    <location>
        <begin position="117"/>
        <end position="139"/>
    </location>
</feature>
<keyword evidence="2" id="KW-1133">Transmembrane helix</keyword>
<keyword evidence="2" id="KW-0812">Transmembrane</keyword>
<reference evidence="3 4" key="1">
    <citation type="submission" date="2015-12" db="EMBL/GenBank/DDBJ databases">
        <title>Draft genome sequence of Moniliophthora roreri, the causal agent of frosty pod rot of cacao.</title>
        <authorList>
            <person name="Aime M.C."/>
            <person name="Diaz-Valderrama J.R."/>
            <person name="Kijpornyongpan T."/>
            <person name="Phillips-Mora W."/>
        </authorList>
    </citation>
    <scope>NUCLEOTIDE SEQUENCE [LARGE SCALE GENOMIC DNA]</scope>
    <source>
        <strain evidence="3 4">MCA 2952</strain>
    </source>
</reference>
<evidence type="ECO:0000256" key="2">
    <source>
        <dbReference type="SAM" id="Phobius"/>
    </source>
</evidence>
<feature type="transmembrane region" description="Helical" evidence="2">
    <location>
        <begin position="69"/>
        <end position="88"/>
    </location>
</feature>
<evidence type="ECO:0000313" key="3">
    <source>
        <dbReference type="EMBL" id="KTB36435.1"/>
    </source>
</evidence>
<comment type="caution">
    <text evidence="3">The sequence shown here is derived from an EMBL/GenBank/DDBJ whole genome shotgun (WGS) entry which is preliminary data.</text>
</comment>
<sequence length="188" mass="21054">MFNNDHDFQSHGAPDTPEPRSSWWSSPPLWIQLLLAYICTCLCGYLLGRYTNLHYPIPGLHWQPTGVQIISYATCVSLYAGYCLYYAYKWGKQPEVTLRLTPGFRMSFTSGRDNEEEAAKERNERDGGVATGVERETDARGAQNDFSGTKFDVKNTGGGMTNTGTNTGTFLSAEQYLRKTKKINVNGQ</sequence>
<evidence type="ECO:0000256" key="1">
    <source>
        <dbReference type="SAM" id="MobiDB-lite"/>
    </source>
</evidence>
<protein>
    <submittedName>
        <fullName evidence="3">Uncharacterized protein</fullName>
    </submittedName>
</protein>
<name>A0A0W0FJC5_MONRR</name>
<gene>
    <name evidence="3" type="ORF">WG66_10987</name>
</gene>
<dbReference type="EMBL" id="LATX01001903">
    <property type="protein sequence ID" value="KTB36435.1"/>
    <property type="molecule type" value="Genomic_DNA"/>
</dbReference>
<feature type="transmembrane region" description="Helical" evidence="2">
    <location>
        <begin position="29"/>
        <end position="48"/>
    </location>
</feature>
<feature type="region of interest" description="Disordered" evidence="1">
    <location>
        <begin position="110"/>
        <end position="167"/>
    </location>
</feature>
<accession>A0A0W0FJC5</accession>
<dbReference type="Proteomes" id="UP000054988">
    <property type="component" value="Unassembled WGS sequence"/>
</dbReference>